<feature type="domain" description="MotA/TolQ/ExbB proton channel" evidence="10">
    <location>
        <begin position="70"/>
        <end position="192"/>
    </location>
</feature>
<evidence type="ECO:0000256" key="8">
    <source>
        <dbReference type="RuleBase" id="RU004057"/>
    </source>
</evidence>
<dbReference type="EMBL" id="MHQI01000003">
    <property type="protein sequence ID" value="OHA00908.1"/>
    <property type="molecule type" value="Genomic_DNA"/>
</dbReference>
<feature type="transmembrane region" description="Helical" evidence="9">
    <location>
        <begin position="6"/>
        <end position="29"/>
    </location>
</feature>
<comment type="subcellular location">
    <subcellularLocation>
        <location evidence="1">Cell membrane</location>
        <topology evidence="1">Multi-pass membrane protein</topology>
    </subcellularLocation>
    <subcellularLocation>
        <location evidence="8">Membrane</location>
        <topology evidence="8">Multi-pass membrane protein</topology>
    </subcellularLocation>
</comment>
<dbReference type="InterPro" id="IPR050790">
    <property type="entry name" value="ExbB/TolQ_transport"/>
</dbReference>
<gene>
    <name evidence="11" type="ORF">A3C07_03390</name>
</gene>
<dbReference type="GO" id="GO:0017038">
    <property type="term" value="P:protein import"/>
    <property type="evidence" value="ECO:0007669"/>
    <property type="project" value="TreeGrafter"/>
</dbReference>
<evidence type="ECO:0000313" key="12">
    <source>
        <dbReference type="Proteomes" id="UP000179023"/>
    </source>
</evidence>
<organism evidence="11 12">
    <name type="scientific">Candidatus Sungbacteria bacterium RIFCSPHIGHO2_02_FULL_47_11</name>
    <dbReference type="NCBI Taxonomy" id="1802270"/>
    <lineage>
        <taxon>Bacteria</taxon>
        <taxon>Candidatus Sungiibacteriota</taxon>
    </lineage>
</organism>
<keyword evidence="2 8" id="KW-0813">Transport</keyword>
<dbReference type="STRING" id="1802270.A3C07_03390"/>
<comment type="similarity">
    <text evidence="8">Belongs to the exbB/tolQ family.</text>
</comment>
<evidence type="ECO:0000256" key="3">
    <source>
        <dbReference type="ARBA" id="ARBA00022475"/>
    </source>
</evidence>
<comment type="caution">
    <text evidence="11">The sequence shown here is derived from an EMBL/GenBank/DDBJ whole genome shotgun (WGS) entry which is preliminary data.</text>
</comment>
<keyword evidence="5 8" id="KW-0653">Protein transport</keyword>
<dbReference type="PANTHER" id="PTHR30625">
    <property type="entry name" value="PROTEIN TOLQ"/>
    <property type="match status" value="1"/>
</dbReference>
<sequence>MNAWELIKMGGPLMVPILLCSFFALGIVIEKLIHFSMVQTNAAQFKANVFGLLKNNKIKEAVQLCEVNPSPIAKILKAGVLKFGAPREEIKENMEDASLFEIPKLENRLGALATIAHISPLLGLLGTVTGMTTSFHTIQVRAASLNPVTPGDLAGGIGEALITTVAGLMVAIPTFVAYNYCVSRINRFTLEMGRAATELVNFMCHMAEAGTFEQTV</sequence>
<evidence type="ECO:0000256" key="6">
    <source>
        <dbReference type="ARBA" id="ARBA00022989"/>
    </source>
</evidence>
<evidence type="ECO:0000259" key="10">
    <source>
        <dbReference type="Pfam" id="PF01618"/>
    </source>
</evidence>
<name>A0A1G2KNA7_9BACT</name>
<dbReference type="AlphaFoldDB" id="A0A1G2KNA7"/>
<evidence type="ECO:0000256" key="2">
    <source>
        <dbReference type="ARBA" id="ARBA00022448"/>
    </source>
</evidence>
<evidence type="ECO:0000256" key="5">
    <source>
        <dbReference type="ARBA" id="ARBA00022927"/>
    </source>
</evidence>
<keyword evidence="4 9" id="KW-0812">Transmembrane</keyword>
<feature type="transmembrane region" description="Helical" evidence="9">
    <location>
        <begin position="153"/>
        <end position="178"/>
    </location>
</feature>
<evidence type="ECO:0000256" key="9">
    <source>
        <dbReference type="SAM" id="Phobius"/>
    </source>
</evidence>
<keyword evidence="7 9" id="KW-0472">Membrane</keyword>
<dbReference type="PANTHER" id="PTHR30625:SF15">
    <property type="entry name" value="BIOPOLYMER TRANSPORT PROTEIN EXBB"/>
    <property type="match status" value="1"/>
</dbReference>
<evidence type="ECO:0000256" key="1">
    <source>
        <dbReference type="ARBA" id="ARBA00004651"/>
    </source>
</evidence>
<dbReference type="InterPro" id="IPR002898">
    <property type="entry name" value="MotA_ExbB_proton_chnl"/>
</dbReference>
<keyword evidence="6 9" id="KW-1133">Transmembrane helix</keyword>
<evidence type="ECO:0000256" key="4">
    <source>
        <dbReference type="ARBA" id="ARBA00022692"/>
    </source>
</evidence>
<dbReference type="Proteomes" id="UP000179023">
    <property type="component" value="Unassembled WGS sequence"/>
</dbReference>
<evidence type="ECO:0000256" key="7">
    <source>
        <dbReference type="ARBA" id="ARBA00023136"/>
    </source>
</evidence>
<dbReference type="Pfam" id="PF01618">
    <property type="entry name" value="MotA_ExbB"/>
    <property type="match status" value="1"/>
</dbReference>
<keyword evidence="3" id="KW-1003">Cell membrane</keyword>
<evidence type="ECO:0000313" key="11">
    <source>
        <dbReference type="EMBL" id="OHA00908.1"/>
    </source>
</evidence>
<accession>A0A1G2KNA7</accession>
<proteinExistence type="inferred from homology"/>
<reference evidence="11 12" key="1">
    <citation type="journal article" date="2016" name="Nat. Commun.">
        <title>Thousands of microbial genomes shed light on interconnected biogeochemical processes in an aquifer system.</title>
        <authorList>
            <person name="Anantharaman K."/>
            <person name="Brown C.T."/>
            <person name="Hug L.A."/>
            <person name="Sharon I."/>
            <person name="Castelle C.J."/>
            <person name="Probst A.J."/>
            <person name="Thomas B.C."/>
            <person name="Singh A."/>
            <person name="Wilkins M.J."/>
            <person name="Karaoz U."/>
            <person name="Brodie E.L."/>
            <person name="Williams K.H."/>
            <person name="Hubbard S.S."/>
            <person name="Banfield J.F."/>
        </authorList>
    </citation>
    <scope>NUCLEOTIDE SEQUENCE [LARGE SCALE GENOMIC DNA]</scope>
</reference>
<protein>
    <recommendedName>
        <fullName evidence="10">MotA/TolQ/ExbB proton channel domain-containing protein</fullName>
    </recommendedName>
</protein>
<feature type="transmembrane region" description="Helical" evidence="9">
    <location>
        <begin position="109"/>
        <end position="133"/>
    </location>
</feature>
<dbReference type="GO" id="GO:0005886">
    <property type="term" value="C:plasma membrane"/>
    <property type="evidence" value="ECO:0007669"/>
    <property type="project" value="UniProtKB-SubCell"/>
</dbReference>